<evidence type="ECO:0008006" key="4">
    <source>
        <dbReference type="Google" id="ProtNLM"/>
    </source>
</evidence>
<dbReference type="AlphaFoldDB" id="A0A150GEF6"/>
<organism evidence="2 3">
    <name type="scientific">Gonium pectorale</name>
    <name type="common">Green alga</name>
    <dbReference type="NCBI Taxonomy" id="33097"/>
    <lineage>
        <taxon>Eukaryota</taxon>
        <taxon>Viridiplantae</taxon>
        <taxon>Chlorophyta</taxon>
        <taxon>core chlorophytes</taxon>
        <taxon>Chlorophyceae</taxon>
        <taxon>CS clade</taxon>
        <taxon>Chlamydomonadales</taxon>
        <taxon>Volvocaceae</taxon>
        <taxon>Gonium</taxon>
    </lineage>
</organism>
<sequence>MATSRLNPIIVKSCKRALRGLSLLLAAALVACLCSTAPTDAARELKATDVRVPTTTVRDTQDQTNVRTSYANVDVDKGDGSGCVSGIPSVGTICWGGGHRRSLQSADDTKATTVNVDAAQTKVESGAGQTTVRNPYANVDVQKQSDGSKTVNVEAPLTKVETKDGQTTVRNPYANVDVDDQNGSGCVSNVPGVGTICWGGQKTGK</sequence>
<keyword evidence="3" id="KW-1185">Reference proteome</keyword>
<dbReference type="EMBL" id="LSYV01000030">
    <property type="protein sequence ID" value="KXZ48219.1"/>
    <property type="molecule type" value="Genomic_DNA"/>
</dbReference>
<evidence type="ECO:0000256" key="1">
    <source>
        <dbReference type="SAM" id="SignalP"/>
    </source>
</evidence>
<evidence type="ECO:0000313" key="2">
    <source>
        <dbReference type="EMBL" id="KXZ48219.1"/>
    </source>
</evidence>
<feature type="chain" id="PRO_5007561998" description="Secreted protein" evidence="1">
    <location>
        <begin position="42"/>
        <end position="205"/>
    </location>
</feature>
<dbReference type="PROSITE" id="PS51257">
    <property type="entry name" value="PROKAR_LIPOPROTEIN"/>
    <property type="match status" value="1"/>
</dbReference>
<evidence type="ECO:0000313" key="3">
    <source>
        <dbReference type="Proteomes" id="UP000075714"/>
    </source>
</evidence>
<reference evidence="3" key="1">
    <citation type="journal article" date="2016" name="Nat. Commun.">
        <title>The Gonium pectorale genome demonstrates co-option of cell cycle regulation during the evolution of multicellularity.</title>
        <authorList>
            <person name="Hanschen E.R."/>
            <person name="Marriage T.N."/>
            <person name="Ferris P.J."/>
            <person name="Hamaji T."/>
            <person name="Toyoda A."/>
            <person name="Fujiyama A."/>
            <person name="Neme R."/>
            <person name="Noguchi H."/>
            <person name="Minakuchi Y."/>
            <person name="Suzuki M."/>
            <person name="Kawai-Toyooka H."/>
            <person name="Smith D.R."/>
            <person name="Sparks H."/>
            <person name="Anderson J."/>
            <person name="Bakaric R."/>
            <person name="Luria V."/>
            <person name="Karger A."/>
            <person name="Kirschner M.W."/>
            <person name="Durand P.M."/>
            <person name="Michod R.E."/>
            <person name="Nozaki H."/>
            <person name="Olson B.J."/>
        </authorList>
    </citation>
    <scope>NUCLEOTIDE SEQUENCE [LARGE SCALE GENOMIC DNA]</scope>
    <source>
        <strain evidence="3">NIES-2863</strain>
    </source>
</reference>
<accession>A0A150GEF6</accession>
<keyword evidence="1" id="KW-0732">Signal</keyword>
<comment type="caution">
    <text evidence="2">The sequence shown here is derived from an EMBL/GenBank/DDBJ whole genome shotgun (WGS) entry which is preliminary data.</text>
</comment>
<dbReference type="Proteomes" id="UP000075714">
    <property type="component" value="Unassembled WGS sequence"/>
</dbReference>
<name>A0A150GEF6_GONPE</name>
<gene>
    <name evidence="2" type="ORF">GPECTOR_29g124</name>
</gene>
<feature type="signal peptide" evidence="1">
    <location>
        <begin position="1"/>
        <end position="41"/>
    </location>
</feature>
<protein>
    <recommendedName>
        <fullName evidence="4">Secreted protein</fullName>
    </recommendedName>
</protein>
<proteinExistence type="predicted"/>